<dbReference type="Gene3D" id="3.20.20.80">
    <property type="entry name" value="Glycosidases"/>
    <property type="match status" value="1"/>
</dbReference>
<dbReference type="SMART" id="SM00205">
    <property type="entry name" value="THN"/>
    <property type="match status" value="1"/>
</dbReference>
<feature type="chain" id="PRO_5036505769" description="GH18 domain-containing protein" evidence="1">
    <location>
        <begin position="25"/>
        <end position="292"/>
    </location>
</feature>
<dbReference type="GO" id="GO:0006032">
    <property type="term" value="P:chitin catabolic process"/>
    <property type="evidence" value="ECO:0007669"/>
    <property type="project" value="TreeGrafter"/>
</dbReference>
<dbReference type="SUPFAM" id="SSF49870">
    <property type="entry name" value="Osmotin, thaumatin-like protein"/>
    <property type="match status" value="1"/>
</dbReference>
<sequence length="292" mass="31225">MCVRRLLHALRLLLLPFIDDQFNCLKYDEADSDGDVGVWADMDAQGSESARDRGAGRWSGQGGGVLVYSVVVEFNAGNNATVVFNKATVSTYSYAGTNWVGYDDVTSIAAKVKFAKAQGLGGYFFWALGDDNNWTLAKTEGAEVLAVDEPLPYAVGMKLVAAIQTTHRSSVQIVTSTYRRVVISLASSKAFENWPPLSAPLMLSRSTPSTTLNTESNPSGNFSCVTGDYGSGKVECAVAAAIPVTLAEFALDSFNGMDVYDLSLVKGYNLSILVAPAQIAARRSAITMLTNL</sequence>
<dbReference type="PROSITE" id="PS51910">
    <property type="entry name" value="GH18_2"/>
    <property type="match status" value="1"/>
</dbReference>
<protein>
    <recommendedName>
        <fullName evidence="2">GH18 domain-containing protein</fullName>
    </recommendedName>
</protein>
<dbReference type="EMBL" id="PNBA02000003">
    <property type="protein sequence ID" value="KAG6430557.1"/>
    <property type="molecule type" value="Genomic_DNA"/>
</dbReference>
<feature type="domain" description="GH18" evidence="2">
    <location>
        <begin position="1"/>
        <end position="147"/>
    </location>
</feature>
<dbReference type="Pfam" id="PF00314">
    <property type="entry name" value="Thaumatin"/>
    <property type="match status" value="1"/>
</dbReference>
<dbReference type="InterPro" id="IPR037176">
    <property type="entry name" value="Osmotin/thaumatin-like_sf"/>
</dbReference>
<dbReference type="InterPro" id="IPR001223">
    <property type="entry name" value="Glyco_hydro18_cat"/>
</dbReference>
<gene>
    <name evidence="3" type="ORF">SASPL_108627</name>
</gene>
<evidence type="ECO:0000259" key="2">
    <source>
        <dbReference type="PROSITE" id="PS51910"/>
    </source>
</evidence>
<keyword evidence="1" id="KW-0732">Signal</keyword>
<reference evidence="3" key="1">
    <citation type="submission" date="2018-01" db="EMBL/GenBank/DDBJ databases">
        <authorList>
            <person name="Mao J.F."/>
        </authorList>
    </citation>
    <scope>NUCLEOTIDE SEQUENCE</scope>
    <source>
        <strain evidence="3">Huo1</strain>
        <tissue evidence="3">Leaf</tissue>
    </source>
</reference>
<reference evidence="3" key="2">
    <citation type="submission" date="2020-08" db="EMBL/GenBank/DDBJ databases">
        <title>Plant Genome Project.</title>
        <authorList>
            <person name="Zhang R.-G."/>
        </authorList>
    </citation>
    <scope>NUCLEOTIDE SEQUENCE</scope>
    <source>
        <strain evidence="3">Huo1</strain>
        <tissue evidence="3">Leaf</tissue>
    </source>
</reference>
<dbReference type="InterPro" id="IPR001938">
    <property type="entry name" value="Thaumatin"/>
</dbReference>
<dbReference type="PROSITE" id="PS51367">
    <property type="entry name" value="THAUMATIN_2"/>
    <property type="match status" value="1"/>
</dbReference>
<dbReference type="GO" id="GO:0005576">
    <property type="term" value="C:extracellular region"/>
    <property type="evidence" value="ECO:0007669"/>
    <property type="project" value="TreeGrafter"/>
</dbReference>
<evidence type="ECO:0000313" key="4">
    <source>
        <dbReference type="Proteomes" id="UP000298416"/>
    </source>
</evidence>
<organism evidence="3">
    <name type="scientific">Salvia splendens</name>
    <name type="common">Scarlet sage</name>
    <dbReference type="NCBI Taxonomy" id="180675"/>
    <lineage>
        <taxon>Eukaryota</taxon>
        <taxon>Viridiplantae</taxon>
        <taxon>Streptophyta</taxon>
        <taxon>Embryophyta</taxon>
        <taxon>Tracheophyta</taxon>
        <taxon>Spermatophyta</taxon>
        <taxon>Magnoliopsida</taxon>
        <taxon>eudicotyledons</taxon>
        <taxon>Gunneridae</taxon>
        <taxon>Pentapetalae</taxon>
        <taxon>asterids</taxon>
        <taxon>lamiids</taxon>
        <taxon>Lamiales</taxon>
        <taxon>Lamiaceae</taxon>
        <taxon>Nepetoideae</taxon>
        <taxon>Mentheae</taxon>
        <taxon>Salviinae</taxon>
        <taxon>Salvia</taxon>
        <taxon>Salvia subgen. Calosphace</taxon>
        <taxon>core Calosphace</taxon>
    </lineage>
</organism>
<dbReference type="InterPro" id="IPR029070">
    <property type="entry name" value="Chitinase_insertion_sf"/>
</dbReference>
<dbReference type="InterPro" id="IPR050314">
    <property type="entry name" value="Glycosyl_Hydrlase_18"/>
</dbReference>
<dbReference type="Pfam" id="PF00704">
    <property type="entry name" value="Glyco_hydro_18"/>
    <property type="match status" value="1"/>
</dbReference>
<dbReference type="Gene3D" id="2.60.110.10">
    <property type="entry name" value="Thaumatin"/>
    <property type="match status" value="1"/>
</dbReference>
<keyword evidence="4" id="KW-1185">Reference proteome</keyword>
<accession>A0A8X9A6D6</accession>
<name>A0A8X9A6D6_SALSN</name>
<comment type="caution">
    <text evidence="3">The sequence shown here is derived from an EMBL/GenBank/DDBJ whole genome shotgun (WGS) entry which is preliminary data.</text>
</comment>
<dbReference type="PANTHER" id="PTHR11177">
    <property type="entry name" value="CHITINASE"/>
    <property type="match status" value="1"/>
</dbReference>
<dbReference type="InterPro" id="IPR017853">
    <property type="entry name" value="GH"/>
</dbReference>
<dbReference type="AlphaFoldDB" id="A0A8X9A6D6"/>
<dbReference type="GO" id="GO:0005975">
    <property type="term" value="P:carbohydrate metabolic process"/>
    <property type="evidence" value="ECO:0007669"/>
    <property type="project" value="InterPro"/>
</dbReference>
<dbReference type="PANTHER" id="PTHR11177:SF368">
    <property type="entry name" value="GH18 DOMAIN-CONTAINING PROTEIN"/>
    <property type="match status" value="1"/>
</dbReference>
<dbReference type="SUPFAM" id="SSF54556">
    <property type="entry name" value="Chitinase insertion domain"/>
    <property type="match status" value="1"/>
</dbReference>
<feature type="signal peptide" evidence="1">
    <location>
        <begin position="1"/>
        <end position="24"/>
    </location>
</feature>
<evidence type="ECO:0000256" key="1">
    <source>
        <dbReference type="SAM" id="SignalP"/>
    </source>
</evidence>
<dbReference type="GO" id="GO:0008061">
    <property type="term" value="F:chitin binding"/>
    <property type="evidence" value="ECO:0007669"/>
    <property type="project" value="TreeGrafter"/>
</dbReference>
<dbReference type="GO" id="GO:0004568">
    <property type="term" value="F:chitinase activity"/>
    <property type="evidence" value="ECO:0007669"/>
    <property type="project" value="TreeGrafter"/>
</dbReference>
<dbReference type="SUPFAM" id="SSF51445">
    <property type="entry name" value="(Trans)glycosidases"/>
    <property type="match status" value="1"/>
</dbReference>
<dbReference type="Gene3D" id="3.10.50.10">
    <property type="match status" value="1"/>
</dbReference>
<evidence type="ECO:0000313" key="3">
    <source>
        <dbReference type="EMBL" id="KAG6430557.1"/>
    </source>
</evidence>
<dbReference type="Proteomes" id="UP000298416">
    <property type="component" value="Unassembled WGS sequence"/>
</dbReference>
<proteinExistence type="predicted"/>